<gene>
    <name evidence="8" type="primary">SPOSA6832_01478</name>
</gene>
<dbReference type="SMART" id="SM00906">
    <property type="entry name" value="Fungal_trans"/>
    <property type="match status" value="1"/>
</dbReference>
<evidence type="ECO:0000256" key="4">
    <source>
        <dbReference type="ARBA" id="ARBA00023163"/>
    </source>
</evidence>
<feature type="region of interest" description="Disordered" evidence="6">
    <location>
        <begin position="1"/>
        <end position="84"/>
    </location>
</feature>
<feature type="compositionally biased region" description="Basic and acidic residues" evidence="6">
    <location>
        <begin position="34"/>
        <end position="43"/>
    </location>
</feature>
<dbReference type="Proteomes" id="UP000243876">
    <property type="component" value="Unassembled WGS sequence"/>
</dbReference>
<feature type="compositionally biased region" description="Pro residues" evidence="6">
    <location>
        <begin position="132"/>
        <end position="147"/>
    </location>
</feature>
<evidence type="ECO:0000313" key="9">
    <source>
        <dbReference type="Proteomes" id="UP000243876"/>
    </source>
</evidence>
<keyword evidence="4" id="KW-0804">Transcription</keyword>
<dbReference type="PANTHER" id="PTHR47338:SF5">
    <property type="entry name" value="ZN(II)2CYS6 TRANSCRIPTION FACTOR (EUROFUNG)"/>
    <property type="match status" value="1"/>
</dbReference>
<keyword evidence="5" id="KW-0539">Nucleus</keyword>
<accession>A0A0D6EIT8</accession>
<evidence type="ECO:0000259" key="7">
    <source>
        <dbReference type="SMART" id="SM00906"/>
    </source>
</evidence>
<feature type="region of interest" description="Disordered" evidence="6">
    <location>
        <begin position="127"/>
        <end position="148"/>
    </location>
</feature>
<dbReference type="InterPro" id="IPR050815">
    <property type="entry name" value="TF_fung"/>
</dbReference>
<dbReference type="GO" id="GO:0008270">
    <property type="term" value="F:zinc ion binding"/>
    <property type="evidence" value="ECO:0007669"/>
    <property type="project" value="InterPro"/>
</dbReference>
<reference evidence="9" key="1">
    <citation type="submission" date="2015-02" db="EMBL/GenBank/DDBJ databases">
        <authorList>
            <person name="Gon?alves P."/>
        </authorList>
    </citation>
    <scope>NUCLEOTIDE SEQUENCE [LARGE SCALE GENOMIC DNA]</scope>
</reference>
<dbReference type="AlphaFoldDB" id="A0A0D6EIT8"/>
<proteinExistence type="predicted"/>
<name>A0A0D6EIT8_SPOSA</name>
<dbReference type="CDD" id="cd12148">
    <property type="entry name" value="fungal_TF_MHR"/>
    <property type="match status" value="1"/>
</dbReference>
<sequence length="634" mass="67992">MSTASSADASPAVGPPPKPDLAGDEPAPADVDELEQKTSPRGKDKGKRKANEGAVGGAANGEGEQRKAPGPGSERQKKKVKVGDAKCAARANGLSAPFARIASSLANTKDTRLKMVDRPVHKVTLPLKTVSPAPPPTSIPTPSPPQLPNLSYQIPNSPSTPSTHCSSTSNPPSRFFGLVIQDLTLAHDMFPFLHRQSLADSILDGSASRELICCILALAARFYQPLRDLHPSSSGAASEYYAVLANQLLSLPDSKPFPVPQPSTSTSTAPPPLHDTEVCLTHCQCFLLLSLYELTAGRDNSGWLKLGQAIRMAQILRLGFEDEVDYPSAALGGDPRGRQGGRQDPLKAETRRRTFWSCFLLDRTISDGNERPCGLKVPKIASLRMPGPDADFAAGRKSLGAKFDPDPPAWSVSVRTQQQQNGGAGSEKKPSTVPAVAVEPEADLYGFTLRIADIWRKVAAYIGAGGRNVDRRPPWLPSSTFSELAAALNEFGARLPEMLRYSDQTLIAHCMTSSQEARLFGMMHLLYATASHVLHRDYLPFLPPLDFKACRQAANGPVDGEPLYGDPTAPPNWWQESFDVAAHSGNIISDVCTHLASHGIVLAHPFAGFAALAAGTVHCHLYVNVLSFPGEYDS</sequence>
<evidence type="ECO:0000256" key="6">
    <source>
        <dbReference type="SAM" id="MobiDB-lite"/>
    </source>
</evidence>
<dbReference type="GO" id="GO:0005634">
    <property type="term" value="C:nucleus"/>
    <property type="evidence" value="ECO:0007669"/>
    <property type="project" value="UniProtKB-SubCell"/>
</dbReference>
<protein>
    <submittedName>
        <fullName evidence="8">SPOSA6832_01478-mRNA-1:cds</fullName>
    </submittedName>
</protein>
<dbReference type="EMBL" id="CENE01000004">
    <property type="protein sequence ID" value="CEQ39914.1"/>
    <property type="molecule type" value="Genomic_DNA"/>
</dbReference>
<dbReference type="InterPro" id="IPR007219">
    <property type="entry name" value="XnlR_reg_dom"/>
</dbReference>
<feature type="domain" description="Xylanolytic transcriptional activator regulatory" evidence="7">
    <location>
        <begin position="302"/>
        <end position="392"/>
    </location>
</feature>
<dbReference type="GO" id="GO:0003677">
    <property type="term" value="F:DNA binding"/>
    <property type="evidence" value="ECO:0007669"/>
    <property type="project" value="InterPro"/>
</dbReference>
<keyword evidence="2" id="KW-0479">Metal-binding</keyword>
<dbReference type="GO" id="GO:0006351">
    <property type="term" value="P:DNA-templated transcription"/>
    <property type="evidence" value="ECO:0007669"/>
    <property type="project" value="InterPro"/>
</dbReference>
<keyword evidence="9" id="KW-1185">Reference proteome</keyword>
<evidence type="ECO:0000256" key="3">
    <source>
        <dbReference type="ARBA" id="ARBA00023015"/>
    </source>
</evidence>
<dbReference type="GO" id="GO:0000981">
    <property type="term" value="F:DNA-binding transcription factor activity, RNA polymerase II-specific"/>
    <property type="evidence" value="ECO:0007669"/>
    <property type="project" value="InterPro"/>
</dbReference>
<organism evidence="8 9">
    <name type="scientific">Sporidiobolus salmonicolor</name>
    <name type="common">Yeast-like fungus</name>
    <name type="synonym">Sporobolomyces salmonicolor</name>
    <dbReference type="NCBI Taxonomy" id="5005"/>
    <lineage>
        <taxon>Eukaryota</taxon>
        <taxon>Fungi</taxon>
        <taxon>Dikarya</taxon>
        <taxon>Basidiomycota</taxon>
        <taxon>Pucciniomycotina</taxon>
        <taxon>Microbotryomycetes</taxon>
        <taxon>Sporidiobolales</taxon>
        <taxon>Sporidiobolaceae</taxon>
        <taxon>Sporobolomyces</taxon>
    </lineage>
</organism>
<dbReference type="PANTHER" id="PTHR47338">
    <property type="entry name" value="ZN(II)2CYS6 TRANSCRIPTION FACTOR (EUROFUNG)-RELATED"/>
    <property type="match status" value="1"/>
</dbReference>
<feature type="non-terminal residue" evidence="8">
    <location>
        <position position="1"/>
    </location>
</feature>
<dbReference type="OrthoDB" id="2399539at2759"/>
<evidence type="ECO:0000313" key="8">
    <source>
        <dbReference type="EMBL" id="CEQ39914.1"/>
    </source>
</evidence>
<evidence type="ECO:0000256" key="5">
    <source>
        <dbReference type="ARBA" id="ARBA00023242"/>
    </source>
</evidence>
<dbReference type="Pfam" id="PF04082">
    <property type="entry name" value="Fungal_trans"/>
    <property type="match status" value="1"/>
</dbReference>
<evidence type="ECO:0000256" key="1">
    <source>
        <dbReference type="ARBA" id="ARBA00004123"/>
    </source>
</evidence>
<comment type="subcellular location">
    <subcellularLocation>
        <location evidence="1">Nucleus</location>
    </subcellularLocation>
</comment>
<keyword evidence="3" id="KW-0805">Transcription regulation</keyword>
<evidence type="ECO:0000256" key="2">
    <source>
        <dbReference type="ARBA" id="ARBA00022723"/>
    </source>
</evidence>
<feature type="region of interest" description="Disordered" evidence="6">
    <location>
        <begin position="406"/>
        <end position="433"/>
    </location>
</feature>